<feature type="region of interest" description="Disordered" evidence="1">
    <location>
        <begin position="1"/>
        <end position="384"/>
    </location>
</feature>
<evidence type="ECO:0000313" key="3">
    <source>
        <dbReference type="Proteomes" id="UP000326924"/>
    </source>
</evidence>
<reference evidence="2 3" key="1">
    <citation type="submission" date="2019-09" db="EMBL/GenBank/DDBJ databases">
        <title>Draft genome of the ectomycorrhizal ascomycete Sphaerosporella brunnea.</title>
        <authorList>
            <consortium name="DOE Joint Genome Institute"/>
            <person name="Benucci G.M."/>
            <person name="Marozzi G."/>
            <person name="Antonielli L."/>
            <person name="Sanchez S."/>
            <person name="Marco P."/>
            <person name="Wang X."/>
            <person name="Falini L.B."/>
            <person name="Barry K."/>
            <person name="Haridas S."/>
            <person name="Lipzen A."/>
            <person name="Labutti K."/>
            <person name="Grigoriev I.V."/>
            <person name="Murat C."/>
            <person name="Martin F."/>
            <person name="Albertini E."/>
            <person name="Donnini D."/>
            <person name="Bonito G."/>
        </authorList>
    </citation>
    <scope>NUCLEOTIDE SEQUENCE [LARGE SCALE GENOMIC DNA]</scope>
    <source>
        <strain evidence="2 3">Sb_GMNB300</strain>
    </source>
</reference>
<dbReference type="AlphaFoldDB" id="A0A5J5FBP8"/>
<feature type="compositionally biased region" description="Basic and acidic residues" evidence="1">
    <location>
        <begin position="252"/>
        <end position="263"/>
    </location>
</feature>
<accession>A0A5J5FBP8</accession>
<feature type="region of interest" description="Disordered" evidence="1">
    <location>
        <begin position="469"/>
        <end position="505"/>
    </location>
</feature>
<feature type="compositionally biased region" description="Low complexity" evidence="1">
    <location>
        <begin position="480"/>
        <end position="504"/>
    </location>
</feature>
<dbReference type="OrthoDB" id="4716584at2759"/>
<dbReference type="Proteomes" id="UP000326924">
    <property type="component" value="Unassembled WGS sequence"/>
</dbReference>
<keyword evidence="3" id="KW-1185">Reference proteome</keyword>
<feature type="compositionally biased region" description="Low complexity" evidence="1">
    <location>
        <begin position="686"/>
        <end position="699"/>
    </location>
</feature>
<protein>
    <submittedName>
        <fullName evidence="2">Uncharacterized protein</fullName>
    </submittedName>
</protein>
<feature type="compositionally biased region" description="Basic residues" evidence="1">
    <location>
        <begin position="164"/>
        <end position="174"/>
    </location>
</feature>
<evidence type="ECO:0000313" key="2">
    <source>
        <dbReference type="EMBL" id="KAA8915001.1"/>
    </source>
</evidence>
<gene>
    <name evidence="2" type="ORF">FN846DRAFT_770601</name>
</gene>
<dbReference type="EMBL" id="VXIS01000001">
    <property type="protein sequence ID" value="KAA8915001.1"/>
    <property type="molecule type" value="Genomic_DNA"/>
</dbReference>
<comment type="caution">
    <text evidence="2">The sequence shown here is derived from an EMBL/GenBank/DDBJ whole genome shotgun (WGS) entry which is preliminary data.</text>
</comment>
<feature type="compositionally biased region" description="Basic and acidic residues" evidence="1">
    <location>
        <begin position="310"/>
        <end position="336"/>
    </location>
</feature>
<proteinExistence type="predicted"/>
<dbReference type="InParanoid" id="A0A5J5FBP8"/>
<sequence>MPGLHPFQNATPRHQIPNEAPQYFSPFFEQPSKPPPVSIWQPPTIELPRRSKAPTHRPRTPPKIPTAGTTTRRNSREDQQPQHTGLFQPKKKSVDEIMWLGAVTGFSPREAVEQRSLRSKLIRKPEEIASQASSATGPRAQEEKNRKEEEARAREKRLEEWATKKKPNAGHAHKRSDGGPMSPLLPQPIESRLRPRKKVYTPLPQPEEAARISNRPNAIHRPHMPASNEGSYAPATPFLPQPIETVKRSNRPRPEPKKLKSQEEESLWMGLPQPIETARRSNRKSPLNKMQSDALLPQPVESSRRSNRPAQKEFLPEPIESSRRSNRPAAEKKEELPQPIETTKKSNRPSAAPVQKDQPPTPTSSFFGPDHLLQPVETTRRSHRPINVRPLIPQVIESSMRSSLMRVPAAEMHLELPQPVSVSRWTSRAPGLRRESTRRPPSPGPHYTSRPKIQKFAGPAADHVWHLEEPIDSTPPSPVGSPGTSPSVSICPSLSSSPTSSATSATWDIPVKSSKKYGIQGRRDSLEAGFSDYVLAVQRKLRQERIQREDHVLKEGPEFPFPATEEVYAEGDATNVDGATRERTGLGIRSESSETIRPKLRAIETEPVIKVTDSTRDATSNNDDDDYPICHSPKFEAFKRPLLIPEPDDLELSPPSAPTPGNVPEMWKPKGLAVAPSISSMSTNHGSYGTGSTTQSSVSAPLSAPPRMWHRPAGPSPGYTVASLPPTKKRDNMTKEVTPSFVDDVYRYLSLQFENVAGQFDPELAAYTGLSIIVVKRDRKAALTKYCEKWVQENPEFEAGEARKAGLW</sequence>
<evidence type="ECO:0000256" key="1">
    <source>
        <dbReference type="SAM" id="MobiDB-lite"/>
    </source>
</evidence>
<feature type="region of interest" description="Disordered" evidence="1">
    <location>
        <begin position="425"/>
        <end position="452"/>
    </location>
</feature>
<feature type="compositionally biased region" description="Basic residues" evidence="1">
    <location>
        <begin position="50"/>
        <end position="60"/>
    </location>
</feature>
<feature type="compositionally biased region" description="Basic and acidic residues" evidence="1">
    <location>
        <begin position="140"/>
        <end position="163"/>
    </location>
</feature>
<organism evidence="2 3">
    <name type="scientific">Sphaerosporella brunnea</name>
    <dbReference type="NCBI Taxonomy" id="1250544"/>
    <lineage>
        <taxon>Eukaryota</taxon>
        <taxon>Fungi</taxon>
        <taxon>Dikarya</taxon>
        <taxon>Ascomycota</taxon>
        <taxon>Pezizomycotina</taxon>
        <taxon>Pezizomycetes</taxon>
        <taxon>Pezizales</taxon>
        <taxon>Pyronemataceae</taxon>
        <taxon>Sphaerosporella</taxon>
    </lineage>
</organism>
<feature type="region of interest" description="Disordered" evidence="1">
    <location>
        <begin position="683"/>
        <end position="732"/>
    </location>
</feature>
<name>A0A5J5FBP8_9PEZI</name>